<dbReference type="EMBL" id="MF045483">
    <property type="protein sequence ID" value="AWK29929.1"/>
    <property type="molecule type" value="Genomic_DNA"/>
</dbReference>
<evidence type="ECO:0000256" key="8">
    <source>
        <dbReference type="ARBA" id="ARBA00022989"/>
    </source>
</evidence>
<sequence length="54" mass="6943">MPQMMPLNWLFLFFFFIFIFILFNIFNYYIYDMKTINNKKLTKNFKSNNLNWKW</sequence>
<evidence type="ECO:0000256" key="2">
    <source>
        <dbReference type="ARBA" id="ARBA00008892"/>
    </source>
</evidence>
<keyword evidence="7 12" id="KW-0375">Hydrogen ion transport</keyword>
<dbReference type="GO" id="GO:0015986">
    <property type="term" value="P:proton motive force-driven ATP synthesis"/>
    <property type="evidence" value="ECO:0007669"/>
    <property type="project" value="InterPro"/>
</dbReference>
<dbReference type="CTD" id="36953746"/>
<evidence type="ECO:0000313" key="14">
    <source>
        <dbReference type="EMBL" id="AWK29929.1"/>
    </source>
</evidence>
<evidence type="ECO:0000256" key="5">
    <source>
        <dbReference type="ARBA" id="ARBA00022547"/>
    </source>
</evidence>
<comment type="subunit">
    <text evidence="3">F-type ATPases have 2 components, CF(1) - the catalytic core - and CF(0) - the membrane proton channel.</text>
</comment>
<organism evidence="14">
    <name type="scientific">Lyonetia clerkella</name>
    <dbReference type="NCBI Taxonomy" id="753195"/>
    <lineage>
        <taxon>Eukaryota</taxon>
        <taxon>Metazoa</taxon>
        <taxon>Ecdysozoa</taxon>
        <taxon>Arthropoda</taxon>
        <taxon>Hexapoda</taxon>
        <taxon>Insecta</taxon>
        <taxon>Pterygota</taxon>
        <taxon>Neoptera</taxon>
        <taxon>Endopterygota</taxon>
        <taxon>Lepidoptera</taxon>
        <taxon>Glossata</taxon>
        <taxon>Ditrysia</taxon>
        <taxon>Yponomeutoidea</taxon>
        <taxon>Lyonetiidae</taxon>
        <taxon>Lyonetia</taxon>
    </lineage>
</organism>
<keyword evidence="11 13" id="KW-0472">Membrane</keyword>
<evidence type="ECO:0000256" key="11">
    <source>
        <dbReference type="ARBA" id="ARBA00023136"/>
    </source>
</evidence>
<dbReference type="InterPro" id="IPR001421">
    <property type="entry name" value="ATP8_metazoa"/>
</dbReference>
<evidence type="ECO:0000256" key="4">
    <source>
        <dbReference type="ARBA" id="ARBA00022448"/>
    </source>
</evidence>
<accession>A0A343XBM4</accession>
<keyword evidence="8 13" id="KW-1133">Transmembrane helix</keyword>
<dbReference type="GO" id="GO:0031966">
    <property type="term" value="C:mitochondrial membrane"/>
    <property type="evidence" value="ECO:0007669"/>
    <property type="project" value="UniProtKB-SubCell"/>
</dbReference>
<comment type="subcellular location">
    <subcellularLocation>
        <location evidence="1 12">Mitochondrion membrane</location>
        <topology evidence="1 12">Single-pass membrane protein</topology>
    </subcellularLocation>
</comment>
<evidence type="ECO:0000256" key="10">
    <source>
        <dbReference type="ARBA" id="ARBA00023128"/>
    </source>
</evidence>
<evidence type="ECO:0000256" key="13">
    <source>
        <dbReference type="SAM" id="Phobius"/>
    </source>
</evidence>
<dbReference type="RefSeq" id="YP_009493374.1">
    <property type="nucleotide sequence ID" value="NC_037944.1"/>
</dbReference>
<keyword evidence="9 12" id="KW-0406">Ion transport</keyword>
<keyword evidence="10 12" id="KW-0496">Mitochondrion</keyword>
<dbReference type="GO" id="GO:0015078">
    <property type="term" value="F:proton transmembrane transporter activity"/>
    <property type="evidence" value="ECO:0007669"/>
    <property type="project" value="InterPro"/>
</dbReference>
<evidence type="ECO:0000256" key="7">
    <source>
        <dbReference type="ARBA" id="ARBA00022781"/>
    </source>
</evidence>
<geneLocation type="mitochondrion" evidence="14"/>
<dbReference type="GeneID" id="36953746"/>
<evidence type="ECO:0000256" key="12">
    <source>
        <dbReference type="RuleBase" id="RU003661"/>
    </source>
</evidence>
<keyword evidence="4 12" id="KW-0813">Transport</keyword>
<name>A0A343XBM4_9NEOP</name>
<dbReference type="AlphaFoldDB" id="A0A343XBM4"/>
<dbReference type="Pfam" id="PF00895">
    <property type="entry name" value="ATP-synt_8"/>
    <property type="match status" value="1"/>
</dbReference>
<evidence type="ECO:0000256" key="9">
    <source>
        <dbReference type="ARBA" id="ARBA00023065"/>
    </source>
</evidence>
<dbReference type="GO" id="GO:0045259">
    <property type="term" value="C:proton-transporting ATP synthase complex"/>
    <property type="evidence" value="ECO:0007669"/>
    <property type="project" value="UniProtKB-KW"/>
</dbReference>
<evidence type="ECO:0000256" key="1">
    <source>
        <dbReference type="ARBA" id="ARBA00004304"/>
    </source>
</evidence>
<reference evidence="14" key="1">
    <citation type="submission" date="2017-05" db="EMBL/GenBank/DDBJ databases">
        <authorList>
            <person name="Song R."/>
            <person name="Chenine A.L."/>
            <person name="Ruprecht R.M."/>
        </authorList>
    </citation>
    <scope>NUCLEOTIDE SEQUENCE</scope>
</reference>
<keyword evidence="6 12" id="KW-0812">Transmembrane</keyword>
<comment type="similarity">
    <text evidence="2 12">Belongs to the ATPase protein 8 family.</text>
</comment>
<evidence type="ECO:0000256" key="6">
    <source>
        <dbReference type="ARBA" id="ARBA00022692"/>
    </source>
</evidence>
<keyword evidence="5 12" id="KW-0138">CF(0)</keyword>
<evidence type="ECO:0000256" key="3">
    <source>
        <dbReference type="ARBA" id="ARBA00011291"/>
    </source>
</evidence>
<feature type="transmembrane region" description="Helical" evidence="13">
    <location>
        <begin position="6"/>
        <end position="30"/>
    </location>
</feature>
<protein>
    <recommendedName>
        <fullName evidence="12">ATP synthase complex subunit 8</fullName>
    </recommendedName>
</protein>
<proteinExistence type="inferred from homology"/>